<dbReference type="RefSeq" id="WP_132117192.1">
    <property type="nucleotide sequence ID" value="NZ_SMJU01000006.1"/>
</dbReference>
<dbReference type="EMBL" id="SMJU01000006">
    <property type="protein sequence ID" value="TDB65076.1"/>
    <property type="molecule type" value="Genomic_DNA"/>
</dbReference>
<keyword evidence="1" id="KW-0472">Membrane</keyword>
<keyword evidence="1" id="KW-1133">Transmembrane helix</keyword>
<organism evidence="2 3">
    <name type="scientific">Arundinibacter roseus</name>
    <dbReference type="NCBI Taxonomy" id="2070510"/>
    <lineage>
        <taxon>Bacteria</taxon>
        <taxon>Pseudomonadati</taxon>
        <taxon>Bacteroidota</taxon>
        <taxon>Cytophagia</taxon>
        <taxon>Cytophagales</taxon>
        <taxon>Spirosomataceae</taxon>
        <taxon>Arundinibacter</taxon>
    </lineage>
</organism>
<evidence type="ECO:0000313" key="2">
    <source>
        <dbReference type="EMBL" id="TDB65076.1"/>
    </source>
</evidence>
<dbReference type="Pfam" id="PF13858">
    <property type="entry name" value="DUF4199"/>
    <property type="match status" value="1"/>
</dbReference>
<protein>
    <submittedName>
        <fullName evidence="2">DUF4199 domain-containing protein</fullName>
    </submittedName>
</protein>
<feature type="transmembrane region" description="Helical" evidence="1">
    <location>
        <begin position="139"/>
        <end position="161"/>
    </location>
</feature>
<proteinExistence type="predicted"/>
<dbReference type="Proteomes" id="UP000295706">
    <property type="component" value="Unassembled WGS sequence"/>
</dbReference>
<name>A0A4R4KEC1_9BACT</name>
<gene>
    <name evidence="2" type="ORF">EZE20_10180</name>
</gene>
<dbReference type="AlphaFoldDB" id="A0A4R4KEC1"/>
<feature type="transmembrane region" description="Helical" evidence="1">
    <location>
        <begin position="7"/>
        <end position="28"/>
    </location>
</feature>
<evidence type="ECO:0000313" key="3">
    <source>
        <dbReference type="Proteomes" id="UP000295706"/>
    </source>
</evidence>
<dbReference type="OrthoDB" id="5766000at2"/>
<dbReference type="InterPro" id="IPR025250">
    <property type="entry name" value="DUF4199"/>
</dbReference>
<keyword evidence="1" id="KW-0812">Transmembrane</keyword>
<evidence type="ECO:0000256" key="1">
    <source>
        <dbReference type="SAM" id="Phobius"/>
    </source>
</evidence>
<feature type="transmembrane region" description="Helical" evidence="1">
    <location>
        <begin position="34"/>
        <end position="54"/>
    </location>
</feature>
<sequence>MKTEFKYAALLTVSLFLWLCFEFWIGFHDAFVDFLPLTSALTILIWGVLLFLEIKEKQNLPGNSVRTYGKGFRTAFLTTVLAVPMLLLTRWVFYDLINPDFFNNIVIKGREWISVSAKTEDNFNNSVKMMEDFFKMKNYQTIVLVLNIAVGLLFSLILPLFTRKKSA</sequence>
<feature type="transmembrane region" description="Helical" evidence="1">
    <location>
        <begin position="75"/>
        <end position="93"/>
    </location>
</feature>
<reference evidence="2 3" key="1">
    <citation type="submission" date="2019-02" db="EMBL/GenBank/DDBJ databases">
        <title>Arundinibacter roseus gen. nov., sp. nov., a new member of the family Cytophagaceae.</title>
        <authorList>
            <person name="Szuroczki S."/>
            <person name="Khayer B."/>
            <person name="Sproer C."/>
            <person name="Toumi M."/>
            <person name="Szabo A."/>
            <person name="Felfoldi T."/>
            <person name="Schumann P."/>
            <person name="Toth E."/>
        </authorList>
    </citation>
    <scope>NUCLEOTIDE SEQUENCE [LARGE SCALE GENOMIC DNA]</scope>
    <source>
        <strain evidence="2 3">DMA-k-7a</strain>
    </source>
</reference>
<comment type="caution">
    <text evidence="2">The sequence shown here is derived from an EMBL/GenBank/DDBJ whole genome shotgun (WGS) entry which is preliminary data.</text>
</comment>
<accession>A0A4R4KEC1</accession>
<keyword evidence="3" id="KW-1185">Reference proteome</keyword>